<dbReference type="SUPFAM" id="SSF81901">
    <property type="entry name" value="HCP-like"/>
    <property type="match status" value="2"/>
</dbReference>
<keyword evidence="5" id="KW-1185">Reference proteome</keyword>
<dbReference type="OrthoDB" id="60033at2759"/>
<dbReference type="SMART" id="SM00671">
    <property type="entry name" value="SEL1"/>
    <property type="match status" value="5"/>
</dbReference>
<dbReference type="InterPro" id="IPR051681">
    <property type="entry name" value="Ser/Thr_Kinases-Pseudokinases"/>
</dbReference>
<dbReference type="Gene3D" id="1.10.510.10">
    <property type="entry name" value="Transferase(Phosphotransferase) domain 1"/>
    <property type="match status" value="1"/>
</dbReference>
<dbReference type="GO" id="GO:0005524">
    <property type="term" value="F:ATP binding"/>
    <property type="evidence" value="ECO:0007669"/>
    <property type="project" value="UniProtKB-UniRule"/>
</dbReference>
<dbReference type="PANTHER" id="PTHR44329">
    <property type="entry name" value="SERINE/THREONINE-PROTEIN KINASE TNNI3K-RELATED"/>
    <property type="match status" value="1"/>
</dbReference>
<dbReference type="Pfam" id="PF08238">
    <property type="entry name" value="Sel1"/>
    <property type="match status" value="6"/>
</dbReference>
<evidence type="ECO:0000313" key="4">
    <source>
        <dbReference type="EMBL" id="GES87939.1"/>
    </source>
</evidence>
<dbReference type="Proteomes" id="UP000247702">
    <property type="component" value="Unassembled WGS sequence"/>
</dbReference>
<dbReference type="Pfam" id="PF07714">
    <property type="entry name" value="PK_Tyr_Ser-Thr"/>
    <property type="match status" value="1"/>
</dbReference>
<reference evidence="4" key="2">
    <citation type="submission" date="2019-10" db="EMBL/GenBank/DDBJ databases">
        <title>Conservation and host-specific expression of non-tandemly repeated heterogenous ribosome RNA gene in arbuscular mycorrhizal fungi.</title>
        <authorList>
            <person name="Maeda T."/>
            <person name="Kobayashi Y."/>
            <person name="Nakagawa T."/>
            <person name="Ezawa T."/>
            <person name="Yamaguchi K."/>
            <person name="Bino T."/>
            <person name="Nishimoto Y."/>
            <person name="Shigenobu S."/>
            <person name="Kawaguchi M."/>
        </authorList>
    </citation>
    <scope>NUCLEOTIDE SEQUENCE</scope>
    <source>
        <strain evidence="4">HR1</strain>
    </source>
</reference>
<reference evidence="3 5" key="1">
    <citation type="submission" date="2017-11" db="EMBL/GenBank/DDBJ databases">
        <title>The genome of Rhizophagus clarus HR1 reveals common genetic basis of auxotrophy among arbuscular mycorrhizal fungi.</title>
        <authorList>
            <person name="Kobayashi Y."/>
        </authorList>
    </citation>
    <scope>NUCLEOTIDE SEQUENCE [LARGE SCALE GENOMIC DNA]</scope>
    <source>
        <strain evidence="3 5">HR1</strain>
    </source>
</reference>
<dbReference type="PROSITE" id="PS50011">
    <property type="entry name" value="PROTEIN_KINASE_DOM"/>
    <property type="match status" value="1"/>
</dbReference>
<dbReference type="InterPro" id="IPR001245">
    <property type="entry name" value="Ser-Thr/Tyr_kinase_cat_dom"/>
</dbReference>
<keyword evidence="1" id="KW-0067">ATP-binding</keyword>
<keyword evidence="1" id="KW-0547">Nucleotide-binding</keyword>
<dbReference type="PRINTS" id="PR00109">
    <property type="entry name" value="TYRKINASE"/>
</dbReference>
<evidence type="ECO:0000313" key="5">
    <source>
        <dbReference type="Proteomes" id="UP000247702"/>
    </source>
</evidence>
<dbReference type="AlphaFoldDB" id="A0A2Z6S1K6"/>
<dbReference type="EMBL" id="BEXD01004108">
    <property type="protein sequence ID" value="GBC06913.1"/>
    <property type="molecule type" value="Genomic_DNA"/>
</dbReference>
<dbReference type="Gene3D" id="1.25.40.10">
    <property type="entry name" value="Tetratricopeptide repeat domain"/>
    <property type="match status" value="2"/>
</dbReference>
<dbReference type="SUPFAM" id="SSF56112">
    <property type="entry name" value="Protein kinase-like (PK-like)"/>
    <property type="match status" value="1"/>
</dbReference>
<evidence type="ECO:0000259" key="2">
    <source>
        <dbReference type="PROSITE" id="PS50011"/>
    </source>
</evidence>
<dbReference type="InterPro" id="IPR006597">
    <property type="entry name" value="Sel1-like"/>
</dbReference>
<proteinExistence type="predicted"/>
<dbReference type="InterPro" id="IPR017441">
    <property type="entry name" value="Protein_kinase_ATP_BS"/>
</dbReference>
<protein>
    <submittedName>
        <fullName evidence="4">Kinase-like domain-containing protein</fullName>
    </submittedName>
</protein>
<dbReference type="EMBL" id="BLAL01000175">
    <property type="protein sequence ID" value="GES87939.1"/>
    <property type="molecule type" value="Genomic_DNA"/>
</dbReference>
<evidence type="ECO:0000256" key="1">
    <source>
        <dbReference type="PROSITE-ProRule" id="PRU10141"/>
    </source>
</evidence>
<feature type="binding site" evidence="1">
    <location>
        <position position="65"/>
    </location>
    <ligand>
        <name>ATP</name>
        <dbReference type="ChEBI" id="CHEBI:30616"/>
    </ligand>
</feature>
<dbReference type="InterPro" id="IPR011009">
    <property type="entry name" value="Kinase-like_dom_sf"/>
</dbReference>
<keyword evidence="4" id="KW-0808">Transferase</keyword>
<name>A0A2Z6S1K6_9GLOM</name>
<dbReference type="Proteomes" id="UP000615446">
    <property type="component" value="Unassembled WGS sequence"/>
</dbReference>
<dbReference type="GO" id="GO:0004674">
    <property type="term" value="F:protein serine/threonine kinase activity"/>
    <property type="evidence" value="ECO:0007669"/>
    <property type="project" value="TreeGrafter"/>
</dbReference>
<keyword evidence="4" id="KW-0418">Kinase</keyword>
<organism evidence="3 5">
    <name type="scientific">Rhizophagus clarus</name>
    <dbReference type="NCBI Taxonomy" id="94130"/>
    <lineage>
        <taxon>Eukaryota</taxon>
        <taxon>Fungi</taxon>
        <taxon>Fungi incertae sedis</taxon>
        <taxon>Mucoromycota</taxon>
        <taxon>Glomeromycotina</taxon>
        <taxon>Glomeromycetes</taxon>
        <taxon>Glomerales</taxon>
        <taxon>Glomeraceae</taxon>
        <taxon>Rhizophagus</taxon>
    </lineage>
</organism>
<accession>A0A2Z6S1K6</accession>
<dbReference type="PROSITE" id="PS00107">
    <property type="entry name" value="PROTEIN_KINASE_ATP"/>
    <property type="match status" value="1"/>
</dbReference>
<evidence type="ECO:0000313" key="3">
    <source>
        <dbReference type="EMBL" id="GBC06913.1"/>
    </source>
</evidence>
<gene>
    <name evidence="4" type="ORF">RCL2_001490400</name>
    <name evidence="3" type="ORF">RclHR1_07130012</name>
</gene>
<dbReference type="InterPro" id="IPR011990">
    <property type="entry name" value="TPR-like_helical_dom_sf"/>
</dbReference>
<dbReference type="InterPro" id="IPR000719">
    <property type="entry name" value="Prot_kinase_dom"/>
</dbReference>
<comment type="caution">
    <text evidence="3">The sequence shown here is derived from an EMBL/GenBank/DDBJ whole genome shotgun (WGS) entry which is preliminary data.</text>
</comment>
<sequence>MSINKVQDAESVNEWINWIENAISKKQIKYYKFEDFSNIQEIGAGAFGKTFRANCKTTDQYFALKSFFNLNNDTVKKIVHQLGHHREVAFHMNVIRFYGITKLDSKNEIDQSTNYLLVMEYADGGTLRDYLMKNFNNLSLKDKYNLAYQLAHVVSCLHEEEILHHDLHPYSILVHQNSIKLADIGLSKGIEEISGSLIKLRGIPYVDPKKFGDQSYTLDKKSDVYSVGILLWEILNGKPPFEGKTALVLAFQILQGLREKVNSDNLLIDYVKLYTECWNNEPEKRPSMHEVAKRLKAIMDNHGENDDDLSSKSDIRAENSLQGLYRLINNTSTTSISSVDEMELNGIVKDIVIKIEEITEDLSEESGQLFCFNNYLHNYSIDTKNIYDRLVNNQNNPDSIFLLGYFNYLGFERSRNDEKAFSLFFNAAEKDHLLAQYYVGKCYESGIGTEKNEDLAFKYFEKFVNKDYSTRKLIDNQCSNVDIKKGLKLAAHWYERAVHNGSEIAMCNLGLLYINGNNVDKEKAFGLFKKSAEGRYPGGIAMLGYCYYHGIGTEPDLQKAYNLYQESAQLGNDIAQYNLAFMHERGKGVKKDVNRAIELYEKLARQGNREAQCQLDMLNERGNHLCKII</sequence>
<feature type="domain" description="Protein kinase" evidence="2">
    <location>
        <begin position="36"/>
        <end position="299"/>
    </location>
</feature>